<sequence>MSVSLALFVMFGLFLIGYLLGQRQGLKHGYKLGQAAIPLMLRERSLELGYCVLCRQGDGQQFLRSAGDIVLK</sequence>
<reference evidence="2" key="1">
    <citation type="submission" date="2016-10" db="EMBL/GenBank/DDBJ databases">
        <authorList>
            <person name="Varghese N."/>
            <person name="Submissions S."/>
        </authorList>
    </citation>
    <scope>NUCLEOTIDE SEQUENCE [LARGE SCALE GENOMIC DNA]</scope>
    <source>
        <strain evidence="2">DSM 23256</strain>
    </source>
</reference>
<dbReference type="OrthoDB" id="1685250at2"/>
<organism evidence="1 2">
    <name type="scientific">Sporolituus thermophilus DSM 23256</name>
    <dbReference type="NCBI Taxonomy" id="1123285"/>
    <lineage>
        <taxon>Bacteria</taxon>
        <taxon>Bacillati</taxon>
        <taxon>Bacillota</taxon>
        <taxon>Negativicutes</taxon>
        <taxon>Selenomonadales</taxon>
        <taxon>Sporomusaceae</taxon>
        <taxon>Sporolituus</taxon>
    </lineage>
</organism>
<gene>
    <name evidence="1" type="ORF">SAMN05660235_01983</name>
</gene>
<name>A0A1G7M2S4_9FIRM</name>
<proteinExistence type="predicted"/>
<evidence type="ECO:0000313" key="1">
    <source>
        <dbReference type="EMBL" id="SDF56057.1"/>
    </source>
</evidence>
<dbReference type="AlphaFoldDB" id="A0A1G7M2S4"/>
<evidence type="ECO:0000313" key="2">
    <source>
        <dbReference type="Proteomes" id="UP000243333"/>
    </source>
</evidence>
<dbReference type="STRING" id="1123285.SAMN05660235_01983"/>
<dbReference type="Proteomes" id="UP000243333">
    <property type="component" value="Unassembled WGS sequence"/>
</dbReference>
<keyword evidence="2" id="KW-1185">Reference proteome</keyword>
<protein>
    <submittedName>
        <fullName evidence="1">Uncharacterized protein</fullName>
    </submittedName>
</protein>
<accession>A0A1G7M2S4</accession>
<dbReference type="EMBL" id="FNBU01000015">
    <property type="protein sequence ID" value="SDF56057.1"/>
    <property type="molecule type" value="Genomic_DNA"/>
</dbReference>